<dbReference type="PANTHER" id="PTHR13947">
    <property type="entry name" value="GNAT FAMILY N-ACETYLTRANSFERASE"/>
    <property type="match status" value="1"/>
</dbReference>
<dbReference type="PROSITE" id="PS51186">
    <property type="entry name" value="GNAT"/>
    <property type="match status" value="1"/>
</dbReference>
<evidence type="ECO:0000259" key="3">
    <source>
        <dbReference type="PROSITE" id="PS51186"/>
    </source>
</evidence>
<dbReference type="PROSITE" id="PS50995">
    <property type="entry name" value="HTH_MARR_2"/>
    <property type="match status" value="1"/>
</dbReference>
<dbReference type="InterPro" id="IPR016181">
    <property type="entry name" value="Acyl_CoA_acyltransferase"/>
</dbReference>
<gene>
    <name evidence="4" type="ORF">GCM10009550_00290</name>
</gene>
<comment type="caution">
    <text evidence="4">The sequence shown here is derived from an EMBL/GenBank/DDBJ whole genome shotgun (WGS) entry which is preliminary data.</text>
</comment>
<name>A0ABN1PZ61_9ACTN</name>
<evidence type="ECO:0000259" key="2">
    <source>
        <dbReference type="PROSITE" id="PS50995"/>
    </source>
</evidence>
<dbReference type="CDD" id="cd04301">
    <property type="entry name" value="NAT_SF"/>
    <property type="match status" value="1"/>
</dbReference>
<feature type="domain" description="HTH marR-type" evidence="2">
    <location>
        <begin position="1"/>
        <end position="136"/>
    </location>
</feature>
<dbReference type="SUPFAM" id="SSF46785">
    <property type="entry name" value="Winged helix' DNA-binding domain"/>
    <property type="match status" value="1"/>
</dbReference>
<dbReference type="SUPFAM" id="SSF55729">
    <property type="entry name" value="Acyl-CoA N-acyltransferases (Nat)"/>
    <property type="match status" value="1"/>
</dbReference>
<feature type="domain" description="N-acetyltransferase" evidence="3">
    <location>
        <begin position="146"/>
        <end position="304"/>
    </location>
</feature>
<evidence type="ECO:0000313" key="4">
    <source>
        <dbReference type="EMBL" id="GAA0935311.1"/>
    </source>
</evidence>
<dbReference type="PANTHER" id="PTHR13947:SF37">
    <property type="entry name" value="LD18367P"/>
    <property type="match status" value="1"/>
</dbReference>
<dbReference type="SMART" id="SM00347">
    <property type="entry name" value="HTH_MARR"/>
    <property type="match status" value="1"/>
</dbReference>
<dbReference type="InterPro" id="IPR036388">
    <property type="entry name" value="WH-like_DNA-bd_sf"/>
</dbReference>
<dbReference type="InterPro" id="IPR000182">
    <property type="entry name" value="GNAT_dom"/>
</dbReference>
<reference evidence="4 5" key="1">
    <citation type="journal article" date="2019" name="Int. J. Syst. Evol. Microbiol.">
        <title>The Global Catalogue of Microorganisms (GCM) 10K type strain sequencing project: providing services to taxonomists for standard genome sequencing and annotation.</title>
        <authorList>
            <consortium name="The Broad Institute Genomics Platform"/>
            <consortium name="The Broad Institute Genome Sequencing Center for Infectious Disease"/>
            <person name="Wu L."/>
            <person name="Ma J."/>
        </authorList>
    </citation>
    <scope>NUCLEOTIDE SEQUENCE [LARGE SCALE GENOMIC DNA]</scope>
    <source>
        <strain evidence="4 5">JCM 10696</strain>
    </source>
</reference>
<evidence type="ECO:0000313" key="5">
    <source>
        <dbReference type="Proteomes" id="UP001500665"/>
    </source>
</evidence>
<dbReference type="EMBL" id="BAAAHH010000001">
    <property type="protein sequence ID" value="GAA0935311.1"/>
    <property type="molecule type" value="Genomic_DNA"/>
</dbReference>
<dbReference type="Pfam" id="PF00583">
    <property type="entry name" value="Acetyltransf_1"/>
    <property type="match status" value="1"/>
</dbReference>
<accession>A0ABN1PZ61</accession>
<evidence type="ECO:0000256" key="1">
    <source>
        <dbReference type="ARBA" id="ARBA00022679"/>
    </source>
</evidence>
<organism evidence="4 5">
    <name type="scientific">Actinocorallia libanotica</name>
    <dbReference type="NCBI Taxonomy" id="46162"/>
    <lineage>
        <taxon>Bacteria</taxon>
        <taxon>Bacillati</taxon>
        <taxon>Actinomycetota</taxon>
        <taxon>Actinomycetes</taxon>
        <taxon>Streptosporangiales</taxon>
        <taxon>Thermomonosporaceae</taxon>
        <taxon>Actinocorallia</taxon>
    </lineage>
</organism>
<keyword evidence="5" id="KW-1185">Reference proteome</keyword>
<dbReference type="Gene3D" id="1.10.10.10">
    <property type="entry name" value="Winged helix-like DNA-binding domain superfamily/Winged helix DNA-binding domain"/>
    <property type="match status" value="1"/>
</dbReference>
<dbReference type="RefSeq" id="WP_344235293.1">
    <property type="nucleotide sequence ID" value="NZ_BAAAHH010000001.1"/>
</dbReference>
<keyword evidence="1" id="KW-0808">Transferase</keyword>
<dbReference type="InterPro" id="IPR036390">
    <property type="entry name" value="WH_DNA-bd_sf"/>
</dbReference>
<proteinExistence type="predicted"/>
<dbReference type="Gene3D" id="3.40.630.30">
    <property type="match status" value="1"/>
</dbReference>
<dbReference type="Proteomes" id="UP001500665">
    <property type="component" value="Unassembled WGS sequence"/>
</dbReference>
<protein>
    <submittedName>
        <fullName evidence="4">Helix-turn-helix domain-containing GNAT family N-acetyltransferase</fullName>
    </submittedName>
</protein>
<sequence>MKTEIEVVRTFNRDYTRLLGVLDEGLLDSPYSLTEARLLFELSGGAELATLGLREALGLDPGYLSRLLARLEADGLVVRSRSGADLRRQLVRLTPRGREIFTDLDARSAAQVEGLLRELPADRRHRLVQAMRAVGGILAGAAPEPYVLRPLRPGDLGWVVWRHGVFYAEERGWDATYEALVARITAGYGEHHDPARENAWIAEIDGEPVGSIFCVRADRPGDVAQLRLLLVEPQARGLGLGRRLVEECLAFARGAGYREMVLWTVAGLAASRHLYVKAGFELESERDEERFGEEITAQWWRLEL</sequence>
<dbReference type="InterPro" id="IPR000835">
    <property type="entry name" value="HTH_MarR-typ"/>
</dbReference>
<dbReference type="Pfam" id="PF12802">
    <property type="entry name" value="MarR_2"/>
    <property type="match status" value="1"/>
</dbReference>
<dbReference type="InterPro" id="IPR050769">
    <property type="entry name" value="NAT_camello-type"/>
</dbReference>